<name>A0A859D5Y2_9GAMM</name>
<proteinExistence type="predicted"/>
<evidence type="ECO:0000313" key="3">
    <source>
        <dbReference type="EMBL" id="QKK82431.1"/>
    </source>
</evidence>
<keyword evidence="1" id="KW-0732">Signal</keyword>
<evidence type="ECO:0000313" key="2">
    <source>
        <dbReference type="EMBL" id="MEP7728873.1"/>
    </source>
</evidence>
<dbReference type="Proteomes" id="UP000509371">
    <property type="component" value="Chromosome"/>
</dbReference>
<reference evidence="2 5" key="2">
    <citation type="submission" date="2024-05" db="EMBL/GenBank/DDBJ databases">
        <authorList>
            <person name="Busch G.E."/>
            <person name="Sharma I."/>
        </authorList>
    </citation>
    <scope>NUCLEOTIDE SEQUENCE [LARGE SCALE GENOMIC DNA]</scope>
    <source>
        <strain evidence="2 5">23GB23</strain>
    </source>
</reference>
<dbReference type="Proteomes" id="UP001471651">
    <property type="component" value="Unassembled WGS sequence"/>
</dbReference>
<evidence type="ECO:0000256" key="1">
    <source>
        <dbReference type="SAM" id="SignalP"/>
    </source>
</evidence>
<evidence type="ECO:0000313" key="5">
    <source>
        <dbReference type="Proteomes" id="UP001471651"/>
    </source>
</evidence>
<accession>A0A859D5Y2</accession>
<keyword evidence="5" id="KW-1185">Reference proteome</keyword>
<feature type="signal peptide" evidence="1">
    <location>
        <begin position="1"/>
        <end position="18"/>
    </location>
</feature>
<dbReference type="EMBL" id="JBDYKN010000003">
    <property type="protein sequence ID" value="MEP7728873.1"/>
    <property type="molecule type" value="Genomic_DNA"/>
</dbReference>
<dbReference type="EMBL" id="CP054301">
    <property type="protein sequence ID" value="QKK82431.1"/>
    <property type="molecule type" value="Genomic_DNA"/>
</dbReference>
<sequence>MKYMIISLCMITPLLSLTGCQSMGNGLGTIAKIGNGGSLDGAYNLSDIWVTSVNGGSAGFGYGAVNGYPGPSASIGIGVPRHIKGYWAKENEEGPGFQSYYRISADIDSELAERKIRTLQNYYQNYETIWGVMQVEVEKSRIRVFFDRGCSPSLKTNDCTPKEEADPNGWIVKAPGSIRDVTVLFDGQGESSLTPFPGSPYDERRVLVEPFRLANKITLTDTEGNTATNGRVIGDLTRIQGDWVVYEKTADPTVFIDHYFHIDAPIDTNVVKEKIQIMRKGLAHKYFGTVTFIEIDDDGNIKIYYRLICTSNSKLCDSLKESRASPFIIRSSDYDLDILLFEGKAEELDAPFEGLSHSQ</sequence>
<organism evidence="3 4">
    <name type="scientific">Marinomonas primoryensis</name>
    <dbReference type="NCBI Taxonomy" id="178399"/>
    <lineage>
        <taxon>Bacteria</taxon>
        <taxon>Pseudomonadati</taxon>
        <taxon>Pseudomonadota</taxon>
        <taxon>Gammaproteobacteria</taxon>
        <taxon>Oceanospirillales</taxon>
        <taxon>Oceanospirillaceae</taxon>
        <taxon>Marinomonas</taxon>
    </lineage>
</organism>
<protein>
    <submittedName>
        <fullName evidence="3">Putative secreted protein</fullName>
    </submittedName>
</protein>
<dbReference type="RefSeq" id="WP_342356106.1">
    <property type="nucleotide sequence ID" value="NZ_BAAAEF010000015.1"/>
</dbReference>
<evidence type="ECO:0000313" key="4">
    <source>
        <dbReference type="Proteomes" id="UP000509371"/>
    </source>
</evidence>
<feature type="chain" id="PRO_5032704353" evidence="1">
    <location>
        <begin position="19"/>
        <end position="359"/>
    </location>
</feature>
<dbReference type="PROSITE" id="PS51257">
    <property type="entry name" value="PROKAR_LIPOPROTEIN"/>
    <property type="match status" value="1"/>
</dbReference>
<dbReference type="KEGG" id="mpri:MP3633_3704"/>
<gene>
    <name evidence="2" type="ORF">ABKW32_05390</name>
    <name evidence="3" type="ORF">MP3633_3704</name>
</gene>
<dbReference type="AlphaFoldDB" id="A0A859D5Y2"/>
<reference evidence="3 4" key="1">
    <citation type="submission" date="2020-06" db="EMBL/GenBank/DDBJ databases">
        <authorList>
            <person name="Voronona O.L."/>
            <person name="Aksenova E.I."/>
            <person name="Kunda M.S."/>
            <person name="Semenov A.N."/>
            <person name="Ryzhova N."/>
        </authorList>
    </citation>
    <scope>NUCLEOTIDE SEQUENCE [LARGE SCALE GENOMIC DNA]</scope>
    <source>
        <strain evidence="3 4">MPKMM3633</strain>
    </source>
</reference>